<dbReference type="InterPro" id="IPR005794">
    <property type="entry name" value="Fmt"/>
</dbReference>
<comment type="similarity">
    <text evidence="1 5">Belongs to the Fmt family.</text>
</comment>
<dbReference type="Pfam" id="PF02911">
    <property type="entry name" value="Formyl_trans_C"/>
    <property type="match status" value="1"/>
</dbReference>
<dbReference type="InterPro" id="IPR036477">
    <property type="entry name" value="Formyl_transf_N_sf"/>
</dbReference>
<dbReference type="EC" id="2.1.2.9" evidence="2 5"/>
<evidence type="ECO:0000259" key="7">
    <source>
        <dbReference type="Pfam" id="PF02911"/>
    </source>
</evidence>
<gene>
    <name evidence="5" type="primary">fmt</name>
    <name evidence="8" type="ORF">A2531_03315</name>
</gene>
<dbReference type="Proteomes" id="UP000177579">
    <property type="component" value="Unassembled WGS sequence"/>
</dbReference>
<evidence type="ECO:0000259" key="6">
    <source>
        <dbReference type="Pfam" id="PF00551"/>
    </source>
</evidence>
<evidence type="ECO:0000256" key="3">
    <source>
        <dbReference type="ARBA" id="ARBA00022679"/>
    </source>
</evidence>
<accession>A0A1F5TQG8</accession>
<dbReference type="HAMAP" id="MF_00182">
    <property type="entry name" value="Formyl_trans"/>
    <property type="match status" value="1"/>
</dbReference>
<feature type="binding site" evidence="5">
    <location>
        <begin position="106"/>
        <end position="109"/>
    </location>
    <ligand>
        <name>(6S)-5,6,7,8-tetrahydrofolate</name>
        <dbReference type="ChEBI" id="CHEBI:57453"/>
    </ligand>
</feature>
<evidence type="ECO:0000256" key="2">
    <source>
        <dbReference type="ARBA" id="ARBA00012261"/>
    </source>
</evidence>
<dbReference type="InterPro" id="IPR044135">
    <property type="entry name" value="Met-tRNA-FMT_C"/>
</dbReference>
<evidence type="ECO:0000256" key="1">
    <source>
        <dbReference type="ARBA" id="ARBA00010699"/>
    </source>
</evidence>
<dbReference type="PANTHER" id="PTHR11138:SF5">
    <property type="entry name" value="METHIONYL-TRNA FORMYLTRANSFERASE, MITOCHONDRIAL"/>
    <property type="match status" value="1"/>
</dbReference>
<dbReference type="PROSITE" id="PS00373">
    <property type="entry name" value="GART"/>
    <property type="match status" value="1"/>
</dbReference>
<dbReference type="GO" id="GO:0005829">
    <property type="term" value="C:cytosol"/>
    <property type="evidence" value="ECO:0007669"/>
    <property type="project" value="TreeGrafter"/>
</dbReference>
<evidence type="ECO:0000313" key="9">
    <source>
        <dbReference type="Proteomes" id="UP000177579"/>
    </source>
</evidence>
<dbReference type="GO" id="GO:0004479">
    <property type="term" value="F:methionyl-tRNA formyltransferase activity"/>
    <property type="evidence" value="ECO:0007669"/>
    <property type="project" value="UniProtKB-UniRule"/>
</dbReference>
<organism evidence="8 9">
    <name type="scientific">Candidatus Falkowbacteria bacterium RIFOXYD2_FULL_34_120</name>
    <dbReference type="NCBI Taxonomy" id="1798007"/>
    <lineage>
        <taxon>Bacteria</taxon>
        <taxon>Candidatus Falkowiibacteriota</taxon>
    </lineage>
</organism>
<feature type="domain" description="Formyl transferase C-terminal" evidence="7">
    <location>
        <begin position="201"/>
        <end position="304"/>
    </location>
</feature>
<dbReference type="SUPFAM" id="SSF50486">
    <property type="entry name" value="FMT C-terminal domain-like"/>
    <property type="match status" value="1"/>
</dbReference>
<evidence type="ECO:0000256" key="5">
    <source>
        <dbReference type="HAMAP-Rule" id="MF_00182"/>
    </source>
</evidence>
<dbReference type="CDD" id="cd08646">
    <property type="entry name" value="FMT_core_Met-tRNA-FMT_N"/>
    <property type="match status" value="1"/>
</dbReference>
<dbReference type="PANTHER" id="PTHR11138">
    <property type="entry name" value="METHIONYL-TRNA FORMYLTRANSFERASE"/>
    <property type="match status" value="1"/>
</dbReference>
<proteinExistence type="inferred from homology"/>
<comment type="catalytic activity">
    <reaction evidence="5">
        <text>L-methionyl-tRNA(fMet) + (6R)-10-formyltetrahydrofolate = N-formyl-L-methionyl-tRNA(fMet) + (6S)-5,6,7,8-tetrahydrofolate + H(+)</text>
        <dbReference type="Rhea" id="RHEA:24380"/>
        <dbReference type="Rhea" id="RHEA-COMP:9952"/>
        <dbReference type="Rhea" id="RHEA-COMP:9953"/>
        <dbReference type="ChEBI" id="CHEBI:15378"/>
        <dbReference type="ChEBI" id="CHEBI:57453"/>
        <dbReference type="ChEBI" id="CHEBI:78530"/>
        <dbReference type="ChEBI" id="CHEBI:78844"/>
        <dbReference type="ChEBI" id="CHEBI:195366"/>
        <dbReference type="EC" id="2.1.2.9"/>
    </reaction>
</comment>
<dbReference type="CDD" id="cd08704">
    <property type="entry name" value="Met_tRNA_FMT_C"/>
    <property type="match status" value="1"/>
</dbReference>
<sequence length="313" mass="34369">MKAIFIGTPDFGIPALCALIDDKNFDVAGVVTQPDKKIGRKQVISCPACKLEAQKCKIPVWQPDSIKSFDFPVVDIDLIIVAAYAQIIPKKILEMPKYGCINIHGSLLPKYRGASCIQAAIINGDVETGVTIIKMNEGLDTGDILAQEKIKIEKNDTTGTLFGKISQLGGKLLIPTLKKYIQGEIKSVPQNNSRASYVGMLSKKDGHIDWTKSAIEIERFVRAMNPWPSAYAQIKNEKSKVKSQLVKIIGVDNNIIKINKYKPGELFLHNNELAIQCGTNSLNIKKIQLGGKKPLNSNVFLQGNSNLIGKVLN</sequence>
<dbReference type="InterPro" id="IPR001555">
    <property type="entry name" value="GART_AS"/>
</dbReference>
<keyword evidence="4 5" id="KW-0648">Protein biosynthesis</keyword>
<dbReference type="InterPro" id="IPR002376">
    <property type="entry name" value="Formyl_transf_N"/>
</dbReference>
<dbReference type="EMBL" id="MFGO01000014">
    <property type="protein sequence ID" value="OGF41089.1"/>
    <property type="molecule type" value="Genomic_DNA"/>
</dbReference>
<dbReference type="Gene3D" id="3.40.50.12230">
    <property type="match status" value="1"/>
</dbReference>
<feature type="domain" description="Formyl transferase N-terminal" evidence="6">
    <location>
        <begin position="1"/>
        <end position="175"/>
    </location>
</feature>
<dbReference type="InterPro" id="IPR041711">
    <property type="entry name" value="Met-tRNA-FMT_N"/>
</dbReference>
<name>A0A1F5TQG8_9BACT</name>
<reference evidence="8 9" key="1">
    <citation type="journal article" date="2016" name="Nat. Commun.">
        <title>Thousands of microbial genomes shed light on interconnected biogeochemical processes in an aquifer system.</title>
        <authorList>
            <person name="Anantharaman K."/>
            <person name="Brown C.T."/>
            <person name="Hug L.A."/>
            <person name="Sharon I."/>
            <person name="Castelle C.J."/>
            <person name="Probst A.J."/>
            <person name="Thomas B.C."/>
            <person name="Singh A."/>
            <person name="Wilkins M.J."/>
            <person name="Karaoz U."/>
            <person name="Brodie E.L."/>
            <person name="Williams K.H."/>
            <person name="Hubbard S.S."/>
            <person name="Banfield J.F."/>
        </authorList>
    </citation>
    <scope>NUCLEOTIDE SEQUENCE [LARGE SCALE GENOMIC DNA]</scope>
</reference>
<comment type="function">
    <text evidence="5">Attaches a formyl group to the free amino group of methionyl-tRNA(fMet). The formyl group appears to play a dual role in the initiator identity of N-formylmethionyl-tRNA by promoting its recognition by IF2 and preventing the misappropriation of this tRNA by the elongation apparatus.</text>
</comment>
<evidence type="ECO:0000256" key="4">
    <source>
        <dbReference type="ARBA" id="ARBA00022917"/>
    </source>
</evidence>
<dbReference type="InterPro" id="IPR005793">
    <property type="entry name" value="Formyl_trans_C"/>
</dbReference>
<evidence type="ECO:0000313" key="8">
    <source>
        <dbReference type="EMBL" id="OGF41089.1"/>
    </source>
</evidence>
<dbReference type="AlphaFoldDB" id="A0A1F5TQG8"/>
<dbReference type="SUPFAM" id="SSF53328">
    <property type="entry name" value="Formyltransferase"/>
    <property type="match status" value="1"/>
</dbReference>
<keyword evidence="3 5" id="KW-0808">Transferase</keyword>
<dbReference type="NCBIfam" id="TIGR00460">
    <property type="entry name" value="fmt"/>
    <property type="match status" value="1"/>
</dbReference>
<protein>
    <recommendedName>
        <fullName evidence="2 5">Methionyl-tRNA formyltransferase</fullName>
        <ecNumber evidence="2 5">2.1.2.9</ecNumber>
    </recommendedName>
</protein>
<dbReference type="InterPro" id="IPR011034">
    <property type="entry name" value="Formyl_transferase-like_C_sf"/>
</dbReference>
<comment type="caution">
    <text evidence="8">The sequence shown here is derived from an EMBL/GenBank/DDBJ whole genome shotgun (WGS) entry which is preliminary data.</text>
</comment>
<dbReference type="Pfam" id="PF00551">
    <property type="entry name" value="Formyl_trans_N"/>
    <property type="match status" value="1"/>
</dbReference>